<dbReference type="STRING" id="67767.A0A0J7L308"/>
<feature type="compositionally biased region" description="Low complexity" evidence="1">
    <location>
        <begin position="86"/>
        <end position="152"/>
    </location>
</feature>
<dbReference type="PANTHER" id="PTHR12436:SF4">
    <property type="entry name" value="LEUKOCYTE RECEPTOR CLUSTER MEMBER 8"/>
    <property type="match status" value="1"/>
</dbReference>
<dbReference type="InterPro" id="IPR005062">
    <property type="entry name" value="SAC3/GANP/THP3_conserved"/>
</dbReference>
<keyword evidence="3" id="KW-0675">Receptor</keyword>
<accession>A0A0J7L308</accession>
<dbReference type="PaxDb" id="67767-A0A0J7L308"/>
<dbReference type="InterPro" id="IPR000717">
    <property type="entry name" value="PCI_dom"/>
</dbReference>
<dbReference type="EMBL" id="LBMM01001154">
    <property type="protein sequence ID" value="KMQ96814.1"/>
    <property type="molecule type" value="Genomic_DNA"/>
</dbReference>
<feature type="region of interest" description="Disordered" evidence="1">
    <location>
        <begin position="1"/>
        <end position="26"/>
    </location>
</feature>
<feature type="compositionally biased region" description="Pro residues" evidence="1">
    <location>
        <begin position="299"/>
        <end position="312"/>
    </location>
</feature>
<comment type="caution">
    <text evidence="3">The sequence shown here is derived from an EMBL/GenBank/DDBJ whole genome shotgun (WGS) entry which is preliminary data.</text>
</comment>
<feature type="compositionally biased region" description="Pro residues" evidence="1">
    <location>
        <begin position="169"/>
        <end position="179"/>
    </location>
</feature>
<dbReference type="InterPro" id="IPR045107">
    <property type="entry name" value="SAC3/GANP/THP3"/>
</dbReference>
<dbReference type="Proteomes" id="UP000036403">
    <property type="component" value="Unassembled WGS sequence"/>
</dbReference>
<feature type="compositionally biased region" description="Polar residues" evidence="1">
    <location>
        <begin position="256"/>
        <end position="275"/>
    </location>
</feature>
<organism evidence="3 4">
    <name type="scientific">Lasius niger</name>
    <name type="common">Black garden ant</name>
    <dbReference type="NCBI Taxonomy" id="67767"/>
    <lineage>
        <taxon>Eukaryota</taxon>
        <taxon>Metazoa</taxon>
        <taxon>Ecdysozoa</taxon>
        <taxon>Arthropoda</taxon>
        <taxon>Hexapoda</taxon>
        <taxon>Insecta</taxon>
        <taxon>Pterygota</taxon>
        <taxon>Neoptera</taxon>
        <taxon>Endopterygota</taxon>
        <taxon>Hymenoptera</taxon>
        <taxon>Apocrita</taxon>
        <taxon>Aculeata</taxon>
        <taxon>Formicoidea</taxon>
        <taxon>Formicidae</taxon>
        <taxon>Formicinae</taxon>
        <taxon>Lasius</taxon>
        <taxon>Lasius</taxon>
    </lineage>
</organism>
<feature type="compositionally biased region" description="Polar residues" evidence="1">
    <location>
        <begin position="180"/>
        <end position="190"/>
    </location>
</feature>
<dbReference type="AlphaFoldDB" id="A0A0J7L308"/>
<sequence length="708" mass="79884">MSEGEALSQKKQAQQQSFHPQQQHHIGAGPMANMAWQYPPNNMHNMFPPYPGQMYSPGYQGVQHQGQMFNYYHTMMPGYGQTFNPQQLQQQQHHHQQQQQQQHQQQQQQHQQQQQQHQQQQQQQHQQQQQQQHQQQQQQQGNNQTKQQLHQQPPIPGTPMALDDDSDLPPLPPGPPPAVQPTQQHNNHIQQQSMAYQSGLMYSFPYGNWNGMHNDTPQYTSGQIRFNLPNKKTGLGYTPSGNSGAAKKKRKRNKNLAAQFNNSFQGNASTNNPNFIPNGPNAKPTELPPLPPAQCEVAAPPPPSEEPPPGPVAPVTTAASNAVPSAGAATSISVIPSPVGDWPDSLKNYVNRCYEKCKTAVDKDQVEIILKGKITRAANDGSLWVKDWDKEPLPSIHSERMTMTIKPQKPALKLANPLASPLVNATGNTDELGTKEKLQQRAARFNDGISRTVVNSSVIRDDPNADFDFTGLHIVGTCKDLEKPYLRLTSAPAPSAVRPVSVLQNSLAHVKKRWLAEQDYRYACDQLKSIRQDLTVQGIRDSFTVHVYETHARVALERGDHEEFNQCQTQLKMLYQDLGGENRCEFIAYRILYYIFTKNTQDLTTILASLSAEDKNDECIKHALKIRSAWWLGNFHAFFKLYRTAPRMSAFLMDCYRQNLAVHFVVAELAFESLDKFYEFVSEFGLVYADLVRQQIDCKASSGSLGGW</sequence>
<feature type="compositionally biased region" description="Low complexity" evidence="1">
    <location>
        <begin position="9"/>
        <end position="25"/>
    </location>
</feature>
<name>A0A0J7L308_LASNI</name>
<evidence type="ECO:0000256" key="1">
    <source>
        <dbReference type="SAM" id="MobiDB-lite"/>
    </source>
</evidence>
<dbReference type="GO" id="GO:0005634">
    <property type="term" value="C:nucleus"/>
    <property type="evidence" value="ECO:0007669"/>
    <property type="project" value="TreeGrafter"/>
</dbReference>
<evidence type="ECO:0000313" key="4">
    <source>
        <dbReference type="Proteomes" id="UP000036403"/>
    </source>
</evidence>
<dbReference type="OrthoDB" id="199574at2759"/>
<dbReference type="Pfam" id="PF03399">
    <property type="entry name" value="SAC3_GANP"/>
    <property type="match status" value="1"/>
</dbReference>
<evidence type="ECO:0000313" key="3">
    <source>
        <dbReference type="EMBL" id="KMQ96814.1"/>
    </source>
</evidence>
<protein>
    <submittedName>
        <fullName evidence="3">Leukocyte receptor cluster member 8-like protein</fullName>
    </submittedName>
</protein>
<feature type="domain" description="PCI" evidence="2">
    <location>
        <begin position="560"/>
        <end position="708"/>
    </location>
</feature>
<feature type="region of interest" description="Disordered" evidence="1">
    <location>
        <begin position="230"/>
        <end position="317"/>
    </location>
</feature>
<evidence type="ECO:0000259" key="2">
    <source>
        <dbReference type="PROSITE" id="PS50250"/>
    </source>
</evidence>
<feature type="region of interest" description="Disordered" evidence="1">
    <location>
        <begin position="82"/>
        <end position="190"/>
    </location>
</feature>
<dbReference type="PROSITE" id="PS50250">
    <property type="entry name" value="PCI"/>
    <property type="match status" value="1"/>
</dbReference>
<dbReference type="Gene3D" id="1.25.40.990">
    <property type="match status" value="1"/>
</dbReference>
<gene>
    <name evidence="3" type="ORF">RF55_2884</name>
</gene>
<proteinExistence type="predicted"/>
<reference evidence="3 4" key="1">
    <citation type="submission" date="2015-04" db="EMBL/GenBank/DDBJ databases">
        <title>Lasius niger genome sequencing.</title>
        <authorList>
            <person name="Konorov E.A."/>
            <person name="Nikitin M.A."/>
            <person name="Kirill M.V."/>
            <person name="Chang P."/>
        </authorList>
    </citation>
    <scope>NUCLEOTIDE SEQUENCE [LARGE SCALE GENOMIC DNA]</scope>
    <source>
        <tissue evidence="3">Whole</tissue>
    </source>
</reference>
<dbReference type="PANTHER" id="PTHR12436">
    <property type="entry name" value="80 KDA MCM3-ASSOCIATED PROTEIN"/>
    <property type="match status" value="1"/>
</dbReference>
<keyword evidence="4" id="KW-1185">Reference proteome</keyword>